<organism evidence="1 2">
    <name type="scientific">Trifolium pratense</name>
    <name type="common">Red clover</name>
    <dbReference type="NCBI Taxonomy" id="57577"/>
    <lineage>
        <taxon>Eukaryota</taxon>
        <taxon>Viridiplantae</taxon>
        <taxon>Streptophyta</taxon>
        <taxon>Embryophyta</taxon>
        <taxon>Tracheophyta</taxon>
        <taxon>Spermatophyta</taxon>
        <taxon>Magnoliopsida</taxon>
        <taxon>eudicotyledons</taxon>
        <taxon>Gunneridae</taxon>
        <taxon>Pentapetalae</taxon>
        <taxon>rosids</taxon>
        <taxon>fabids</taxon>
        <taxon>Fabales</taxon>
        <taxon>Fabaceae</taxon>
        <taxon>Papilionoideae</taxon>
        <taxon>50 kb inversion clade</taxon>
        <taxon>NPAAA clade</taxon>
        <taxon>Hologalegina</taxon>
        <taxon>IRL clade</taxon>
        <taxon>Trifolieae</taxon>
        <taxon>Trifolium</taxon>
    </lineage>
</organism>
<reference evidence="1" key="1">
    <citation type="submission" date="2023-10" db="EMBL/GenBank/DDBJ databases">
        <authorList>
            <person name="Rodriguez Cubillos JULIANA M."/>
            <person name="De Vega J."/>
        </authorList>
    </citation>
    <scope>NUCLEOTIDE SEQUENCE</scope>
</reference>
<comment type="caution">
    <text evidence="1">The sequence shown here is derived from an EMBL/GenBank/DDBJ whole genome shotgun (WGS) entry which is preliminary data.</text>
</comment>
<evidence type="ECO:0000313" key="2">
    <source>
        <dbReference type="Proteomes" id="UP001177021"/>
    </source>
</evidence>
<keyword evidence="2" id="KW-1185">Reference proteome</keyword>
<name>A0ACB0JWL3_TRIPR</name>
<gene>
    <name evidence="1" type="ORF">MILVUS5_LOCUS16627</name>
</gene>
<protein>
    <submittedName>
        <fullName evidence="1">Uncharacterized protein</fullName>
    </submittedName>
</protein>
<dbReference type="Proteomes" id="UP001177021">
    <property type="component" value="Unassembled WGS sequence"/>
</dbReference>
<proteinExistence type="predicted"/>
<sequence>MVGTTTYCSSLYINHKRKLNILRNHFITFRYLCHRKMNIMYLTLTTNVLVTLLLLLPSPTNPKQIPVPVLASPTNPKQIPIPAVYVFGDSLVDSGNNNYLPIESSAKFLPYGIDFGGKPTGRCTNGKTVVDYLAIHLGLPFIPPYLGLTKIQRHKIKTGINFASAGSGILPETNSNLSLPLDKQIKLFEKFIKNNLPNMFADKVERHLSESLFVVSTGVNDHFTATRNFRGSRKFDSYLLKEFSLRIQKMYSLGVRRVFVNNLPPAGCFPSRAAKSRPIGECNEKINRAISIYNSHLPNLLGKLQSQLPDFTFIHSDLYEHLIGLRKTGYKYGISEIWRPCCPNSISGDLICHPYNATCENRNNHIFFDDHPSQMANHIYARHCFVEKTICKSSGIMM</sequence>
<accession>A0ACB0JWL3</accession>
<dbReference type="EMBL" id="CASHSV030000109">
    <property type="protein sequence ID" value="CAJ2648249.1"/>
    <property type="molecule type" value="Genomic_DNA"/>
</dbReference>
<evidence type="ECO:0000313" key="1">
    <source>
        <dbReference type="EMBL" id="CAJ2648249.1"/>
    </source>
</evidence>